<reference evidence="7" key="1">
    <citation type="journal article" date="2013" name="Nat. Biotechnol.">
        <title>Draft genome sequence of chickpea (Cicer arietinum) provides a resource for trait improvement.</title>
        <authorList>
            <person name="Varshney R.K."/>
            <person name="Song C."/>
            <person name="Saxena R.K."/>
            <person name="Azam S."/>
            <person name="Yu S."/>
            <person name="Sharpe A.G."/>
            <person name="Cannon S."/>
            <person name="Baek J."/>
            <person name="Rosen B.D."/>
            <person name="Tar'an B."/>
            <person name="Millan T."/>
            <person name="Zhang X."/>
            <person name="Ramsay L.D."/>
            <person name="Iwata A."/>
            <person name="Wang Y."/>
            <person name="Nelson W."/>
            <person name="Farmer A.D."/>
            <person name="Gaur P.M."/>
            <person name="Soderlund C."/>
            <person name="Penmetsa R.V."/>
            <person name="Xu C."/>
            <person name="Bharti A.K."/>
            <person name="He W."/>
            <person name="Winter P."/>
            <person name="Zhao S."/>
            <person name="Hane J.K."/>
            <person name="Carrasquilla-Garcia N."/>
            <person name="Condie J.A."/>
            <person name="Upadhyaya H.D."/>
            <person name="Luo M.C."/>
            <person name="Thudi M."/>
            <person name="Gowda C.L."/>
            <person name="Singh N.P."/>
            <person name="Lichtenzveig J."/>
            <person name="Gali K.K."/>
            <person name="Rubio J."/>
            <person name="Nadarajan N."/>
            <person name="Dolezel J."/>
            <person name="Bansal K.C."/>
            <person name="Xu X."/>
            <person name="Edwards D."/>
            <person name="Zhang G."/>
            <person name="Kahl G."/>
            <person name="Gil J."/>
            <person name="Singh K.B."/>
            <person name="Datta S.K."/>
            <person name="Jackson S.A."/>
            <person name="Wang J."/>
            <person name="Cook D.R."/>
        </authorList>
    </citation>
    <scope>NUCLEOTIDE SEQUENCE [LARGE SCALE GENOMIC DNA]</scope>
    <source>
        <strain evidence="7">cv. CDC Frontier</strain>
    </source>
</reference>
<comment type="function">
    <text evidence="1">Putative gamma-glutamylcyclotransferase.</text>
</comment>
<keyword evidence="7" id="KW-1185">Reference proteome</keyword>
<dbReference type="AlphaFoldDB" id="A0A1S2Y8W4"/>
<evidence type="ECO:0000313" key="8">
    <source>
        <dbReference type="RefSeq" id="XP_004501215.2"/>
    </source>
</evidence>
<proteinExistence type="inferred from homology"/>
<dbReference type="Gene3D" id="6.10.250.210">
    <property type="match status" value="1"/>
</dbReference>
<dbReference type="PaxDb" id="3827-XP_004501215.1"/>
<reference evidence="8" key="2">
    <citation type="submission" date="2025-08" db="UniProtKB">
        <authorList>
            <consortium name="RefSeq"/>
        </authorList>
    </citation>
    <scope>IDENTIFICATION</scope>
    <source>
        <tissue evidence="8">Etiolated seedlings</tissue>
    </source>
</reference>
<dbReference type="OrthoDB" id="1044435at2759"/>
<dbReference type="PANTHER" id="PTHR31544">
    <property type="entry name" value="AIG2-LIKE PROTEIN D"/>
    <property type="match status" value="1"/>
</dbReference>
<dbReference type="GeneID" id="101488531"/>
<dbReference type="InterPro" id="IPR009288">
    <property type="entry name" value="AIG2-like_dom"/>
</dbReference>
<evidence type="ECO:0000256" key="1">
    <source>
        <dbReference type="ARBA" id="ARBA00002782"/>
    </source>
</evidence>
<dbReference type="InterPro" id="IPR036568">
    <property type="entry name" value="GGCT-like_sf"/>
</dbReference>
<name>A0A1S2Y8W4_CICAR</name>
<keyword evidence="4" id="KW-0012">Acyltransferase</keyword>
<organism evidence="7 8">
    <name type="scientific">Cicer arietinum</name>
    <name type="common">Chickpea</name>
    <name type="synonym">Garbanzo</name>
    <dbReference type="NCBI Taxonomy" id="3827"/>
    <lineage>
        <taxon>Eukaryota</taxon>
        <taxon>Viridiplantae</taxon>
        <taxon>Streptophyta</taxon>
        <taxon>Embryophyta</taxon>
        <taxon>Tracheophyta</taxon>
        <taxon>Spermatophyta</taxon>
        <taxon>Magnoliopsida</taxon>
        <taxon>eudicotyledons</taxon>
        <taxon>Gunneridae</taxon>
        <taxon>Pentapetalae</taxon>
        <taxon>rosids</taxon>
        <taxon>fabids</taxon>
        <taxon>Fabales</taxon>
        <taxon>Fabaceae</taxon>
        <taxon>Papilionoideae</taxon>
        <taxon>50 kb inversion clade</taxon>
        <taxon>NPAAA clade</taxon>
        <taxon>Hologalegina</taxon>
        <taxon>IRL clade</taxon>
        <taxon>Cicereae</taxon>
        <taxon>Cicer</taxon>
    </lineage>
</organism>
<protein>
    <recommendedName>
        <fullName evidence="5">Putative gamma-glutamylcyclotransferase</fullName>
    </recommendedName>
</protein>
<dbReference type="eggNOG" id="ENOG502RXRF">
    <property type="taxonomic scope" value="Eukaryota"/>
</dbReference>
<dbReference type="CDD" id="cd06661">
    <property type="entry name" value="GGCT_like"/>
    <property type="match status" value="1"/>
</dbReference>
<dbReference type="Gene3D" id="3.10.490.10">
    <property type="entry name" value="Gamma-glutamyl cyclotransferase-like"/>
    <property type="match status" value="1"/>
</dbReference>
<evidence type="ECO:0000256" key="3">
    <source>
        <dbReference type="ARBA" id="ARBA00022679"/>
    </source>
</evidence>
<evidence type="ECO:0000256" key="5">
    <source>
        <dbReference type="ARBA" id="ARBA00030602"/>
    </source>
</evidence>
<evidence type="ECO:0000313" key="7">
    <source>
        <dbReference type="Proteomes" id="UP000087171"/>
    </source>
</evidence>
<dbReference type="GO" id="GO:0016746">
    <property type="term" value="F:acyltransferase activity"/>
    <property type="evidence" value="ECO:0007669"/>
    <property type="project" value="UniProtKB-KW"/>
</dbReference>
<dbReference type="InterPro" id="IPR013024">
    <property type="entry name" value="GGCT-like"/>
</dbReference>
<dbReference type="RefSeq" id="XP_004501215.2">
    <property type="nucleotide sequence ID" value="XM_004501158.3"/>
</dbReference>
<evidence type="ECO:0000259" key="6">
    <source>
        <dbReference type="Pfam" id="PF06094"/>
    </source>
</evidence>
<gene>
    <name evidence="8" type="primary">LOC101488531</name>
</gene>
<sequence length="180" mass="20714">MSVVANSVITQNQNKNHNVFVYGSLLADEVVRALLNRVPPSAPATLPDFHRFKIKGRVYPAILPVQSKNVTGRVLLGISGLELHILDEFEDVEYIRTDVQVSFLEPNSQNLPVQAYVWSNPNDPDLYSHWDFEEWKNVHMNDFVKMTDGFVKQLELPESKPRVQTYESFYKQENDKPLDP</sequence>
<evidence type="ECO:0000256" key="4">
    <source>
        <dbReference type="ARBA" id="ARBA00023315"/>
    </source>
</evidence>
<evidence type="ECO:0000256" key="2">
    <source>
        <dbReference type="ARBA" id="ARBA00008861"/>
    </source>
</evidence>
<feature type="domain" description="Gamma-glutamylcyclotransferase AIG2-like" evidence="6">
    <location>
        <begin position="19"/>
        <end position="135"/>
    </location>
</feature>
<dbReference type="Pfam" id="PF06094">
    <property type="entry name" value="GGACT"/>
    <property type="match status" value="1"/>
</dbReference>
<dbReference type="Proteomes" id="UP000087171">
    <property type="component" value="Chromosome Ca5"/>
</dbReference>
<dbReference type="KEGG" id="cam:101488531"/>
<dbReference type="PANTHER" id="PTHR31544:SF2">
    <property type="entry name" value="AIG2-LIKE PROTEIN D"/>
    <property type="match status" value="1"/>
</dbReference>
<accession>A0A1S2Y8W4</accession>
<dbReference type="InterPro" id="IPR045038">
    <property type="entry name" value="AIG2-like"/>
</dbReference>
<comment type="similarity">
    <text evidence="2">Belongs to the gamma-glutamylcyclotransferase family.</text>
</comment>
<dbReference type="SUPFAM" id="SSF110857">
    <property type="entry name" value="Gamma-glutamyl cyclotransferase-like"/>
    <property type="match status" value="1"/>
</dbReference>
<keyword evidence="3" id="KW-0808">Transferase</keyword>